<comment type="caution">
    <text evidence="2">The sequence shown here is derived from an EMBL/GenBank/DDBJ whole genome shotgun (WGS) entry which is preliminary data.</text>
</comment>
<dbReference type="PANTHER" id="PTHR38847">
    <property type="match status" value="1"/>
</dbReference>
<feature type="signal peptide" evidence="1">
    <location>
        <begin position="1"/>
        <end position="20"/>
    </location>
</feature>
<evidence type="ECO:0000313" key="2">
    <source>
        <dbReference type="EMBL" id="GBG88440.1"/>
    </source>
</evidence>
<accession>A0A388M1J0</accession>
<dbReference type="InterPro" id="IPR025649">
    <property type="entry name" value="DUF4360"/>
</dbReference>
<dbReference type="EMBL" id="BFEA01000673">
    <property type="protein sequence ID" value="GBG88440.1"/>
    <property type="molecule type" value="Genomic_DNA"/>
</dbReference>
<dbReference type="PANTHER" id="PTHR38847:SF1">
    <property type="entry name" value="PSEUDOURIDINE SYNTHASE RSUA_RLUA-LIKE DOMAIN-CONTAINING PROTEIN"/>
    <property type="match status" value="1"/>
</dbReference>
<organism evidence="2 3">
    <name type="scientific">Chara braunii</name>
    <name type="common">Braun's stonewort</name>
    <dbReference type="NCBI Taxonomy" id="69332"/>
    <lineage>
        <taxon>Eukaryota</taxon>
        <taxon>Viridiplantae</taxon>
        <taxon>Streptophyta</taxon>
        <taxon>Charophyceae</taxon>
        <taxon>Charales</taxon>
        <taxon>Characeae</taxon>
        <taxon>Chara</taxon>
    </lineage>
</organism>
<protein>
    <recommendedName>
        <fullName evidence="4">DUF4360 domain-containing protein</fullName>
    </recommendedName>
</protein>
<dbReference type="STRING" id="69332.A0A388M1J0"/>
<gene>
    <name evidence="2" type="ORF">CBR_g47140</name>
</gene>
<dbReference type="OrthoDB" id="152248at2759"/>
<keyword evidence="3" id="KW-1185">Reference proteome</keyword>
<sequence length="187" mass="20340">MASQVVLAGVLLMLAAGVQASAQTPPEVTIDSITYGGSGCGFDDTDYALSNDYKTVNFTFDGMVATTDGDRKKACQISFALNYPDGWSFSVGQATANVHFDIVKNSVGIYRTVCYFSGQSGTTMIERKIEGPRVGSLEITEDFQTPLWSDCNSKPNLNMKLEVGVEGEKAVMGLDKFHHVNLLWRQC</sequence>
<dbReference type="Pfam" id="PF14273">
    <property type="entry name" value="DUF4360"/>
    <property type="match status" value="1"/>
</dbReference>
<feature type="chain" id="PRO_5017299547" description="DUF4360 domain-containing protein" evidence="1">
    <location>
        <begin position="21"/>
        <end position="187"/>
    </location>
</feature>
<evidence type="ECO:0000256" key="1">
    <source>
        <dbReference type="SAM" id="SignalP"/>
    </source>
</evidence>
<keyword evidence="1" id="KW-0732">Signal</keyword>
<dbReference type="Gramene" id="GBG88440">
    <property type="protein sequence ID" value="GBG88440"/>
    <property type="gene ID" value="CBR_g47140"/>
</dbReference>
<proteinExistence type="predicted"/>
<evidence type="ECO:0008006" key="4">
    <source>
        <dbReference type="Google" id="ProtNLM"/>
    </source>
</evidence>
<evidence type="ECO:0000313" key="3">
    <source>
        <dbReference type="Proteomes" id="UP000265515"/>
    </source>
</evidence>
<dbReference type="AlphaFoldDB" id="A0A388M1J0"/>
<reference evidence="2 3" key="1">
    <citation type="journal article" date="2018" name="Cell">
        <title>The Chara Genome: Secondary Complexity and Implications for Plant Terrestrialization.</title>
        <authorList>
            <person name="Nishiyama T."/>
            <person name="Sakayama H."/>
            <person name="Vries J.D."/>
            <person name="Buschmann H."/>
            <person name="Saint-Marcoux D."/>
            <person name="Ullrich K.K."/>
            <person name="Haas F.B."/>
            <person name="Vanderstraeten L."/>
            <person name="Becker D."/>
            <person name="Lang D."/>
            <person name="Vosolsobe S."/>
            <person name="Rombauts S."/>
            <person name="Wilhelmsson P.K.I."/>
            <person name="Janitza P."/>
            <person name="Kern R."/>
            <person name="Heyl A."/>
            <person name="Rumpler F."/>
            <person name="Villalobos L.I.A.C."/>
            <person name="Clay J.M."/>
            <person name="Skokan R."/>
            <person name="Toyoda A."/>
            <person name="Suzuki Y."/>
            <person name="Kagoshima H."/>
            <person name="Schijlen E."/>
            <person name="Tajeshwar N."/>
            <person name="Catarino B."/>
            <person name="Hetherington A.J."/>
            <person name="Saltykova A."/>
            <person name="Bonnot C."/>
            <person name="Breuninger H."/>
            <person name="Symeonidi A."/>
            <person name="Radhakrishnan G.V."/>
            <person name="Van Nieuwerburgh F."/>
            <person name="Deforce D."/>
            <person name="Chang C."/>
            <person name="Karol K.G."/>
            <person name="Hedrich R."/>
            <person name="Ulvskov P."/>
            <person name="Glockner G."/>
            <person name="Delwiche C.F."/>
            <person name="Petrasek J."/>
            <person name="Van de Peer Y."/>
            <person name="Friml J."/>
            <person name="Beilby M."/>
            <person name="Dolan L."/>
            <person name="Kohara Y."/>
            <person name="Sugano S."/>
            <person name="Fujiyama A."/>
            <person name="Delaux P.-M."/>
            <person name="Quint M."/>
            <person name="TheiBen G."/>
            <person name="Hagemann M."/>
            <person name="Harholt J."/>
            <person name="Dunand C."/>
            <person name="Zachgo S."/>
            <person name="Langdale J."/>
            <person name="Maumus F."/>
            <person name="Straeten D.V.D."/>
            <person name="Gould S.B."/>
            <person name="Rensing S.A."/>
        </authorList>
    </citation>
    <scope>NUCLEOTIDE SEQUENCE [LARGE SCALE GENOMIC DNA]</scope>
    <source>
        <strain evidence="2 3">S276</strain>
    </source>
</reference>
<name>A0A388M1J0_CHABU</name>
<dbReference type="Proteomes" id="UP000265515">
    <property type="component" value="Unassembled WGS sequence"/>
</dbReference>